<gene>
    <name evidence="4" type="ORF">ACFSM5_15105</name>
</gene>
<dbReference type="PANTHER" id="PTHR35936">
    <property type="entry name" value="MEMBRANE-BOUND LYTIC MUREIN TRANSGLYCOSYLASE F"/>
    <property type="match status" value="1"/>
</dbReference>
<organism evidence="4 5">
    <name type="scientific">Lacibacterium aquatile</name>
    <dbReference type="NCBI Taxonomy" id="1168082"/>
    <lineage>
        <taxon>Bacteria</taxon>
        <taxon>Pseudomonadati</taxon>
        <taxon>Pseudomonadota</taxon>
        <taxon>Alphaproteobacteria</taxon>
        <taxon>Rhodospirillales</taxon>
        <taxon>Rhodospirillaceae</taxon>
    </lineage>
</organism>
<evidence type="ECO:0000256" key="2">
    <source>
        <dbReference type="SAM" id="SignalP"/>
    </source>
</evidence>
<name>A0ABW5DTI2_9PROT</name>
<evidence type="ECO:0000259" key="3">
    <source>
        <dbReference type="Pfam" id="PF00497"/>
    </source>
</evidence>
<dbReference type="PANTHER" id="PTHR35936:SF25">
    <property type="entry name" value="ABC TRANSPORTER SUBSTRATE-BINDING PROTEIN"/>
    <property type="match status" value="1"/>
</dbReference>
<keyword evidence="1 2" id="KW-0732">Signal</keyword>
<sequence>MSRFSVAVLLAAAAVSGTALAKEKVRLLADSEYPPYVAGSGAATKGMYVDILKAAADRMTDYEVEIDGVPWKRGLKDIEDGTALGIVPPYKRPDSRPWMQPYSEVLFEEQIVVYCHSDAAAKVAGAAFPAGYKGLSFGNNAGFQASPDLLAMSQKGEVKIEEAQTTEANLRKLVAGRIDCYSNDKVGIDSVLASIPAGQRSKQPVETAVVQKEAAFVGYSSGFQAPYKADFIAKLDAALKAIKADGTLDAIVKRYTGM</sequence>
<feature type="chain" id="PRO_5045851589" evidence="2">
    <location>
        <begin position="22"/>
        <end position="258"/>
    </location>
</feature>
<accession>A0ABW5DTI2</accession>
<protein>
    <submittedName>
        <fullName evidence="4">Substrate-binding periplasmic protein</fullName>
    </submittedName>
</protein>
<feature type="domain" description="Solute-binding protein family 3/N-terminal" evidence="3">
    <location>
        <begin position="26"/>
        <end position="257"/>
    </location>
</feature>
<dbReference type="SUPFAM" id="SSF53850">
    <property type="entry name" value="Periplasmic binding protein-like II"/>
    <property type="match status" value="1"/>
</dbReference>
<keyword evidence="5" id="KW-1185">Reference proteome</keyword>
<dbReference type="Pfam" id="PF00497">
    <property type="entry name" value="SBP_bac_3"/>
    <property type="match status" value="1"/>
</dbReference>
<dbReference type="Proteomes" id="UP001597295">
    <property type="component" value="Unassembled WGS sequence"/>
</dbReference>
<reference evidence="5" key="1">
    <citation type="journal article" date="2019" name="Int. J. Syst. Evol. Microbiol.">
        <title>The Global Catalogue of Microorganisms (GCM) 10K type strain sequencing project: providing services to taxonomists for standard genome sequencing and annotation.</title>
        <authorList>
            <consortium name="The Broad Institute Genomics Platform"/>
            <consortium name="The Broad Institute Genome Sequencing Center for Infectious Disease"/>
            <person name="Wu L."/>
            <person name="Ma J."/>
        </authorList>
    </citation>
    <scope>NUCLEOTIDE SEQUENCE [LARGE SCALE GENOMIC DNA]</scope>
    <source>
        <strain evidence="5">CGMCC 1.19062</strain>
    </source>
</reference>
<evidence type="ECO:0000256" key="1">
    <source>
        <dbReference type="ARBA" id="ARBA00022729"/>
    </source>
</evidence>
<evidence type="ECO:0000313" key="4">
    <source>
        <dbReference type="EMBL" id="MFD2264229.1"/>
    </source>
</evidence>
<feature type="signal peptide" evidence="2">
    <location>
        <begin position="1"/>
        <end position="21"/>
    </location>
</feature>
<dbReference type="InterPro" id="IPR001638">
    <property type="entry name" value="Solute-binding_3/MltF_N"/>
</dbReference>
<comment type="caution">
    <text evidence="4">The sequence shown here is derived from an EMBL/GenBank/DDBJ whole genome shotgun (WGS) entry which is preliminary data.</text>
</comment>
<evidence type="ECO:0000313" key="5">
    <source>
        <dbReference type="Proteomes" id="UP001597295"/>
    </source>
</evidence>
<dbReference type="EMBL" id="JBHUIP010000012">
    <property type="protein sequence ID" value="MFD2264229.1"/>
    <property type="molecule type" value="Genomic_DNA"/>
</dbReference>
<proteinExistence type="predicted"/>
<dbReference type="RefSeq" id="WP_379877285.1">
    <property type="nucleotide sequence ID" value="NZ_JBHUIP010000012.1"/>
</dbReference>
<dbReference type="Gene3D" id="3.40.190.10">
    <property type="entry name" value="Periplasmic binding protein-like II"/>
    <property type="match status" value="2"/>
</dbReference>